<keyword evidence="3" id="KW-1185">Reference proteome</keyword>
<dbReference type="EMBL" id="JBGMDY010000004">
    <property type="protein sequence ID" value="KAL2336446.1"/>
    <property type="molecule type" value="Genomic_DNA"/>
</dbReference>
<comment type="caution">
    <text evidence="2">The sequence shown here is derived from an EMBL/GenBank/DDBJ whole genome shotgun (WGS) entry which is preliminary data.</text>
</comment>
<protein>
    <submittedName>
        <fullName evidence="2">Uncharacterized protein</fullName>
    </submittedName>
</protein>
<reference evidence="2 3" key="1">
    <citation type="submission" date="2024-08" db="EMBL/GenBank/DDBJ databases">
        <title>Insights into the chromosomal genome structure of Flemingia macrophylla.</title>
        <authorList>
            <person name="Ding Y."/>
            <person name="Zhao Y."/>
            <person name="Bi W."/>
            <person name="Wu M."/>
            <person name="Zhao G."/>
            <person name="Gong Y."/>
            <person name="Li W."/>
            <person name="Zhang P."/>
        </authorList>
    </citation>
    <scope>NUCLEOTIDE SEQUENCE [LARGE SCALE GENOMIC DNA]</scope>
    <source>
        <strain evidence="2">DYQJB</strain>
        <tissue evidence="2">Leaf</tissue>
    </source>
</reference>
<dbReference type="SUPFAM" id="SSF56801">
    <property type="entry name" value="Acetyl-CoA synthetase-like"/>
    <property type="match status" value="1"/>
</dbReference>
<dbReference type="InterPro" id="IPR042099">
    <property type="entry name" value="ANL_N_sf"/>
</dbReference>
<gene>
    <name evidence="2" type="ORF">Fmac_010892</name>
</gene>
<evidence type="ECO:0000256" key="1">
    <source>
        <dbReference type="SAM" id="MobiDB-lite"/>
    </source>
</evidence>
<evidence type="ECO:0000313" key="2">
    <source>
        <dbReference type="EMBL" id="KAL2336446.1"/>
    </source>
</evidence>
<dbReference type="AlphaFoldDB" id="A0ABD1MKW1"/>
<name>A0ABD1MKW1_9FABA</name>
<evidence type="ECO:0000313" key="3">
    <source>
        <dbReference type="Proteomes" id="UP001603857"/>
    </source>
</evidence>
<dbReference type="Gene3D" id="3.40.50.12780">
    <property type="entry name" value="N-terminal domain of ligase-like"/>
    <property type="match status" value="1"/>
</dbReference>
<dbReference type="Proteomes" id="UP001603857">
    <property type="component" value="Unassembled WGS sequence"/>
</dbReference>
<sequence length="260" mass="29083">MREDDHNRISHNGEAPLEQHERRSNNGGATWKDHQRMSTGGGERSAAGLRMGDLAGSLPESVQVKITHDKKPCVGLWGQSVLLQVIEHLRKGYLWRVVTNKEVDYGTNDVICHQKARVVNAKDKINDMVRDVFMGKRQKRASPISKSSSLIKVGPSQEVSSSNKGIRQLLWSPNQVNKIQRHPFFICKTLTYVDVNLATDLHSLSIRQGDIVMLFLRNCPQFTLTLLGVSYRGTVFTITNPLYTPRSSPSKLPSPKLGSS</sequence>
<organism evidence="2 3">
    <name type="scientific">Flemingia macrophylla</name>
    <dbReference type="NCBI Taxonomy" id="520843"/>
    <lineage>
        <taxon>Eukaryota</taxon>
        <taxon>Viridiplantae</taxon>
        <taxon>Streptophyta</taxon>
        <taxon>Embryophyta</taxon>
        <taxon>Tracheophyta</taxon>
        <taxon>Spermatophyta</taxon>
        <taxon>Magnoliopsida</taxon>
        <taxon>eudicotyledons</taxon>
        <taxon>Gunneridae</taxon>
        <taxon>Pentapetalae</taxon>
        <taxon>rosids</taxon>
        <taxon>fabids</taxon>
        <taxon>Fabales</taxon>
        <taxon>Fabaceae</taxon>
        <taxon>Papilionoideae</taxon>
        <taxon>50 kb inversion clade</taxon>
        <taxon>NPAAA clade</taxon>
        <taxon>indigoferoid/millettioid clade</taxon>
        <taxon>Phaseoleae</taxon>
        <taxon>Flemingia</taxon>
    </lineage>
</organism>
<accession>A0ABD1MKW1</accession>
<proteinExistence type="predicted"/>
<feature type="region of interest" description="Disordered" evidence="1">
    <location>
        <begin position="1"/>
        <end position="48"/>
    </location>
</feature>